<dbReference type="Gene3D" id="3.30.70.100">
    <property type="match status" value="1"/>
</dbReference>
<evidence type="ECO:0000256" key="13">
    <source>
        <dbReference type="SAM" id="MobiDB-lite"/>
    </source>
</evidence>
<dbReference type="Proteomes" id="UP000182938">
    <property type="component" value="Chromosome"/>
</dbReference>
<dbReference type="FunFam" id="3.30.70.100:FF:000005">
    <property type="entry name" value="Copper-exporting P-type ATPase A"/>
    <property type="match status" value="1"/>
</dbReference>
<evidence type="ECO:0000256" key="3">
    <source>
        <dbReference type="ARBA" id="ARBA00022692"/>
    </source>
</evidence>
<accession>A0A1L3MK34</accession>
<dbReference type="EMBL" id="CP013290">
    <property type="protein sequence ID" value="APH02554.1"/>
    <property type="molecule type" value="Genomic_DNA"/>
</dbReference>
<evidence type="ECO:0000313" key="15">
    <source>
        <dbReference type="EMBL" id="APH02554.1"/>
    </source>
</evidence>
<dbReference type="SUPFAM" id="SSF81653">
    <property type="entry name" value="Calcium ATPase, transduction domain A"/>
    <property type="match status" value="1"/>
</dbReference>
<keyword evidence="8 12" id="KW-1133">Transmembrane helix</keyword>
<evidence type="ECO:0000256" key="11">
    <source>
        <dbReference type="ARBA" id="ARBA00074171"/>
    </source>
</evidence>
<dbReference type="InterPro" id="IPR023299">
    <property type="entry name" value="ATPase_P-typ_cyto_dom_N"/>
</dbReference>
<dbReference type="SUPFAM" id="SSF81665">
    <property type="entry name" value="Calcium ATPase, transmembrane domain M"/>
    <property type="match status" value="1"/>
</dbReference>
<proteinExistence type="inferred from homology"/>
<dbReference type="SUPFAM" id="SSF55008">
    <property type="entry name" value="HMA, heavy metal-associated domain"/>
    <property type="match status" value="1"/>
</dbReference>
<dbReference type="InterPro" id="IPR036412">
    <property type="entry name" value="HAD-like_sf"/>
</dbReference>
<dbReference type="PROSITE" id="PS01047">
    <property type="entry name" value="HMA_1"/>
    <property type="match status" value="1"/>
</dbReference>
<keyword evidence="16" id="KW-1185">Reference proteome</keyword>
<evidence type="ECO:0000259" key="14">
    <source>
        <dbReference type="PROSITE" id="PS50846"/>
    </source>
</evidence>
<feature type="transmembrane region" description="Helical" evidence="12">
    <location>
        <begin position="357"/>
        <end position="376"/>
    </location>
</feature>
<dbReference type="CDD" id="cd02094">
    <property type="entry name" value="P-type_ATPase_Cu-like"/>
    <property type="match status" value="1"/>
</dbReference>
<feature type="region of interest" description="Disordered" evidence="13">
    <location>
        <begin position="1"/>
        <end position="20"/>
    </location>
</feature>
<evidence type="ECO:0000256" key="5">
    <source>
        <dbReference type="ARBA" id="ARBA00022741"/>
    </source>
</evidence>
<dbReference type="PROSITE" id="PS01229">
    <property type="entry name" value="COF_2"/>
    <property type="match status" value="1"/>
</dbReference>
<feature type="transmembrane region" description="Helical" evidence="12">
    <location>
        <begin position="689"/>
        <end position="706"/>
    </location>
</feature>
<comment type="subcellular location">
    <subcellularLocation>
        <location evidence="1">Cell membrane</location>
        <topology evidence="1">Multi-pass membrane protein</topology>
    </subcellularLocation>
</comment>
<dbReference type="InterPro" id="IPR006121">
    <property type="entry name" value="HMA_dom"/>
</dbReference>
<keyword evidence="9 12" id="KW-0472">Membrane</keyword>
<dbReference type="InterPro" id="IPR008250">
    <property type="entry name" value="ATPase_P-typ_transduc_dom_A_sf"/>
</dbReference>
<evidence type="ECO:0000256" key="10">
    <source>
        <dbReference type="ARBA" id="ARBA00049360"/>
    </source>
</evidence>
<dbReference type="InterPro" id="IPR001757">
    <property type="entry name" value="P_typ_ATPase"/>
</dbReference>
<dbReference type="PRINTS" id="PR00943">
    <property type="entry name" value="CUATPASE"/>
</dbReference>
<feature type="domain" description="HMA" evidence="14">
    <location>
        <begin position="21"/>
        <end position="85"/>
    </location>
</feature>
<dbReference type="NCBIfam" id="TIGR01525">
    <property type="entry name" value="ATPase-IB_hvy"/>
    <property type="match status" value="1"/>
</dbReference>
<dbReference type="GO" id="GO:0005524">
    <property type="term" value="F:ATP binding"/>
    <property type="evidence" value="ECO:0007669"/>
    <property type="project" value="UniProtKB-UniRule"/>
</dbReference>
<feature type="transmembrane region" description="Helical" evidence="12">
    <location>
        <begin position="170"/>
        <end position="190"/>
    </location>
</feature>
<dbReference type="PROSITE" id="PS00154">
    <property type="entry name" value="ATPASE_E1_E2"/>
    <property type="match status" value="1"/>
</dbReference>
<comment type="similarity">
    <text evidence="2 12">Belongs to the cation transport ATPase (P-type) (TC 3.A.3) family. Type IB subfamily.</text>
</comment>
<dbReference type="GO" id="GO:0055070">
    <property type="term" value="P:copper ion homeostasis"/>
    <property type="evidence" value="ECO:0007669"/>
    <property type="project" value="TreeGrafter"/>
</dbReference>
<dbReference type="GO" id="GO:0043682">
    <property type="term" value="F:P-type divalent copper transporter activity"/>
    <property type="evidence" value="ECO:0007669"/>
    <property type="project" value="TreeGrafter"/>
</dbReference>
<evidence type="ECO:0000313" key="16">
    <source>
        <dbReference type="Proteomes" id="UP000182938"/>
    </source>
</evidence>
<evidence type="ECO:0000256" key="12">
    <source>
        <dbReference type="RuleBase" id="RU362081"/>
    </source>
</evidence>
<dbReference type="NCBIfam" id="TIGR01511">
    <property type="entry name" value="ATPase-IB1_Cu"/>
    <property type="match status" value="1"/>
</dbReference>
<dbReference type="Pfam" id="PF00122">
    <property type="entry name" value="E1-E2_ATPase"/>
    <property type="match status" value="1"/>
</dbReference>
<keyword evidence="4 12" id="KW-0479">Metal-binding</keyword>
<dbReference type="InterPro" id="IPR017969">
    <property type="entry name" value="Heavy-metal-associated_CS"/>
</dbReference>
<keyword evidence="7" id="KW-1278">Translocase</keyword>
<feature type="transmembrane region" description="Helical" evidence="12">
    <location>
        <begin position="110"/>
        <end position="128"/>
    </location>
</feature>
<dbReference type="FunFam" id="2.70.150.10:FF:000002">
    <property type="entry name" value="Copper-transporting ATPase 1, putative"/>
    <property type="match status" value="1"/>
</dbReference>
<dbReference type="InterPro" id="IPR059000">
    <property type="entry name" value="ATPase_P-type_domA"/>
</dbReference>
<dbReference type="InterPro" id="IPR023298">
    <property type="entry name" value="ATPase_P-typ_TM_dom_sf"/>
</dbReference>
<reference evidence="15 16" key="1">
    <citation type="submission" date="2015-11" db="EMBL/GenBank/DDBJ databases">
        <authorList>
            <person name="Zhang Y."/>
            <person name="Guo Z."/>
        </authorList>
    </citation>
    <scope>NUCLEOTIDE SEQUENCE [LARGE SCALE GENOMIC DNA]</scope>
    <source>
        <strain evidence="15 16">YFY001</strain>
    </source>
</reference>
<gene>
    <name evidence="15" type="ORF">ASJ30_14275</name>
</gene>
<dbReference type="Pfam" id="PF00702">
    <property type="entry name" value="Hydrolase"/>
    <property type="match status" value="1"/>
</dbReference>
<dbReference type="PRINTS" id="PR00119">
    <property type="entry name" value="CATATPASE"/>
</dbReference>
<feature type="transmembrane region" description="Helical" evidence="12">
    <location>
        <begin position="134"/>
        <end position="150"/>
    </location>
</feature>
<dbReference type="AlphaFoldDB" id="A0A1L3MK34"/>
<dbReference type="InterPro" id="IPR018303">
    <property type="entry name" value="ATPase_P-typ_P_site"/>
</dbReference>
<keyword evidence="5 12" id="KW-0547">Nucleotide-binding</keyword>
<evidence type="ECO:0000256" key="4">
    <source>
        <dbReference type="ARBA" id="ARBA00022723"/>
    </source>
</evidence>
<dbReference type="InterPro" id="IPR027256">
    <property type="entry name" value="P-typ_ATPase_IB"/>
</dbReference>
<dbReference type="NCBIfam" id="TIGR01512">
    <property type="entry name" value="ATPase-IB2_Cd"/>
    <property type="match status" value="1"/>
</dbReference>
<evidence type="ECO:0000256" key="2">
    <source>
        <dbReference type="ARBA" id="ARBA00006024"/>
    </source>
</evidence>
<evidence type="ECO:0000256" key="9">
    <source>
        <dbReference type="ARBA" id="ARBA00023136"/>
    </source>
</evidence>
<keyword evidence="6 12" id="KW-0067">ATP-binding</keyword>
<feature type="transmembrane region" description="Helical" evidence="12">
    <location>
        <begin position="196"/>
        <end position="214"/>
    </location>
</feature>
<dbReference type="Pfam" id="PF00403">
    <property type="entry name" value="HMA"/>
    <property type="match status" value="1"/>
</dbReference>
<name>A0A1L3MK34_9MICO</name>
<evidence type="ECO:0000256" key="6">
    <source>
        <dbReference type="ARBA" id="ARBA00022840"/>
    </source>
</evidence>
<organism evidence="15 16">
    <name type="scientific">Janibacter indicus</name>
    <dbReference type="NCBI Taxonomy" id="857417"/>
    <lineage>
        <taxon>Bacteria</taxon>
        <taxon>Bacillati</taxon>
        <taxon>Actinomycetota</taxon>
        <taxon>Actinomycetes</taxon>
        <taxon>Micrococcales</taxon>
        <taxon>Intrasporangiaceae</taxon>
        <taxon>Janibacter</taxon>
    </lineage>
</organism>
<dbReference type="Gene3D" id="3.40.50.1000">
    <property type="entry name" value="HAD superfamily/HAD-like"/>
    <property type="match status" value="1"/>
</dbReference>
<dbReference type="PROSITE" id="PS50846">
    <property type="entry name" value="HMA_2"/>
    <property type="match status" value="1"/>
</dbReference>
<feature type="transmembrane region" description="Helical" evidence="12">
    <location>
        <begin position="382"/>
        <end position="409"/>
    </location>
</feature>
<evidence type="ECO:0000256" key="1">
    <source>
        <dbReference type="ARBA" id="ARBA00004651"/>
    </source>
</evidence>
<dbReference type="GO" id="GO:0016887">
    <property type="term" value="F:ATP hydrolysis activity"/>
    <property type="evidence" value="ECO:0007669"/>
    <property type="project" value="InterPro"/>
</dbReference>
<comment type="catalytic activity">
    <reaction evidence="10">
        <text>ATP + H2O = ADP + phosphate + H(+)</text>
        <dbReference type="Rhea" id="RHEA:13065"/>
        <dbReference type="ChEBI" id="CHEBI:15377"/>
        <dbReference type="ChEBI" id="CHEBI:15378"/>
        <dbReference type="ChEBI" id="CHEBI:30616"/>
        <dbReference type="ChEBI" id="CHEBI:43474"/>
        <dbReference type="ChEBI" id="CHEBI:456216"/>
    </reaction>
</comment>
<keyword evidence="12" id="KW-1003">Cell membrane</keyword>
<dbReference type="InterPro" id="IPR044492">
    <property type="entry name" value="P_typ_ATPase_HD_dom"/>
</dbReference>
<dbReference type="CDD" id="cd00371">
    <property type="entry name" value="HMA"/>
    <property type="match status" value="1"/>
</dbReference>
<dbReference type="SUPFAM" id="SSF56784">
    <property type="entry name" value="HAD-like"/>
    <property type="match status" value="1"/>
</dbReference>
<dbReference type="InterPro" id="IPR023214">
    <property type="entry name" value="HAD_sf"/>
</dbReference>
<dbReference type="SFLD" id="SFLDG00002">
    <property type="entry name" value="C1.7:_P-type_atpase_like"/>
    <property type="match status" value="1"/>
</dbReference>
<dbReference type="Gene3D" id="2.70.150.10">
    <property type="entry name" value="Calcium-transporting ATPase, cytoplasmic transduction domain A"/>
    <property type="match status" value="1"/>
</dbReference>
<dbReference type="Gene3D" id="3.40.1110.10">
    <property type="entry name" value="Calcium-transporting ATPase, cytoplasmic domain N"/>
    <property type="match status" value="1"/>
</dbReference>
<dbReference type="GO" id="GO:0005507">
    <property type="term" value="F:copper ion binding"/>
    <property type="evidence" value="ECO:0007669"/>
    <property type="project" value="TreeGrafter"/>
</dbReference>
<feature type="transmembrane region" description="Helical" evidence="12">
    <location>
        <begin position="712"/>
        <end position="730"/>
    </location>
</feature>
<dbReference type="InterPro" id="IPR036163">
    <property type="entry name" value="HMA_dom_sf"/>
</dbReference>
<dbReference type="GO" id="GO:0005886">
    <property type="term" value="C:plasma membrane"/>
    <property type="evidence" value="ECO:0007669"/>
    <property type="project" value="UniProtKB-SubCell"/>
</dbReference>
<keyword evidence="3 12" id="KW-0812">Transmembrane</keyword>
<evidence type="ECO:0000256" key="7">
    <source>
        <dbReference type="ARBA" id="ARBA00022967"/>
    </source>
</evidence>
<dbReference type="SFLD" id="SFLDS00003">
    <property type="entry name" value="Haloacid_Dehalogenase"/>
    <property type="match status" value="1"/>
</dbReference>
<protein>
    <recommendedName>
        <fullName evidence="11">Cation-transporting P-type ATPase B</fullName>
    </recommendedName>
</protein>
<sequence>MTPMSTTTAPDPVAEPEATSRSVDLAITGMTCASCSARIERNLGKIDGVEATVNLATERATVSHPADLPVDELIKTVEASGYGATVIEGESRLTPPTHTPIARADLQRRAAVAGALAFVVLVLAMGPWEPAASPWLQWLLTTPVVGWAAWPFHKAAYSAARHLQSTMDTLVSLGVSAAYLWSTVTLLTGAGVDGHYYFETAAVITAFLLIGRWLEARTKDEGRSALTELMDLGSKGVAVQRIDSRSRATTEVVLPLEELQVGDHFIVRPGEKVATDGRVVDGSSAIDTSLVTGESVPVDVRTGDHLDAGTVNTSGRLVVEATAVGADTTYAQIVRLVEQAQTGKAEVQRLADRVSSYFVPAVLGLALLTFVGWWIGSGSATTALGVAVTVLIIACPCALGLATPMALLVGTSRGAQRGVLIKGAQVLEDTRRVDTLVLDKTGTITTGVAQVTDLAASPGLHPAAVLTAAAAVESGSEHPIARAIVRRAQDKGIKVPAIRDFEALPGAGAVATIKDTRVTVGRADLFDEVPAELATLERPGTTVFVGWDGVARGALTVADEIRETSGDAIRALRAEGLQVWLLSGDNEHNATTIAAQVGIDPEHVVADVRPQDKHDVIAELQEQGRVVAMVGDGVNDAAAIVKADLGMAMGTGTDVAMESADIVLVHADLESVPRAITLSRETLQVIKQNLGWAFGYNILAIPLAMAGLLNPMIAGAAMALSSILVVLNSLRLRRAISD</sequence>
<dbReference type="NCBIfam" id="TIGR01494">
    <property type="entry name" value="ATPase_P-type"/>
    <property type="match status" value="1"/>
</dbReference>
<dbReference type="KEGG" id="jte:ASJ30_14275"/>
<dbReference type="SFLD" id="SFLDF00027">
    <property type="entry name" value="p-type_atpase"/>
    <property type="match status" value="1"/>
</dbReference>
<dbReference type="PANTHER" id="PTHR43520">
    <property type="entry name" value="ATP7, ISOFORM B"/>
    <property type="match status" value="1"/>
</dbReference>
<dbReference type="PANTHER" id="PTHR43520:SF8">
    <property type="entry name" value="P-TYPE CU(+) TRANSPORTER"/>
    <property type="match status" value="1"/>
</dbReference>
<evidence type="ECO:0000256" key="8">
    <source>
        <dbReference type="ARBA" id="ARBA00022989"/>
    </source>
</evidence>